<evidence type="ECO:0000256" key="2">
    <source>
        <dbReference type="ARBA" id="ARBA00004496"/>
    </source>
</evidence>
<comment type="function">
    <text evidence="7">PPIases accelerate the folding of proteins. It catalyzes the cis-trans isomerization of proline imidic peptide bonds in oligopeptides.</text>
</comment>
<dbReference type="GO" id="GO:0005634">
    <property type="term" value="C:nucleus"/>
    <property type="evidence" value="ECO:0007669"/>
    <property type="project" value="TreeGrafter"/>
</dbReference>
<evidence type="ECO:0000256" key="7">
    <source>
        <dbReference type="RuleBase" id="RU361210"/>
    </source>
</evidence>
<organism evidence="8 9">
    <name type="scientific">Pseudozyma antarctica</name>
    <name type="common">Yeast</name>
    <name type="synonym">Candida antarctica</name>
    <dbReference type="NCBI Taxonomy" id="84753"/>
    <lineage>
        <taxon>Eukaryota</taxon>
        <taxon>Fungi</taxon>
        <taxon>Dikarya</taxon>
        <taxon>Basidiomycota</taxon>
        <taxon>Ustilaginomycotina</taxon>
        <taxon>Ustilaginomycetes</taxon>
        <taxon>Ustilaginales</taxon>
        <taxon>Ustilaginaceae</taxon>
        <taxon>Moesziomyces</taxon>
    </lineage>
</organism>
<keyword evidence="5 7" id="KW-0697">Rotamase</keyword>
<evidence type="ECO:0000256" key="5">
    <source>
        <dbReference type="ARBA" id="ARBA00023110"/>
    </source>
</evidence>
<reference evidence="9" key="1">
    <citation type="journal article" date="2014" name="Genome Announc.">
        <title>Draft Genome Sequence of the Yeast Pseudozyma antarctica Type Strain JCM10317, a Producer of the Glycolipid Biosurfactants, Mannosylerythritol Lipids.</title>
        <authorList>
            <person name="Saika A."/>
            <person name="Koike H."/>
            <person name="Hori T."/>
            <person name="Fukuoka T."/>
            <person name="Sato S."/>
            <person name="Habe H."/>
            <person name="Kitamoto D."/>
            <person name="Morita T."/>
        </authorList>
    </citation>
    <scope>NUCLEOTIDE SEQUENCE [LARGE SCALE GENOMIC DNA]</scope>
    <source>
        <strain evidence="9">JCM 10317</strain>
    </source>
</reference>
<dbReference type="Proteomes" id="UP000053758">
    <property type="component" value="Unassembled WGS sequence"/>
</dbReference>
<dbReference type="GO" id="GO:0008160">
    <property type="term" value="F:protein tyrosine phosphatase activator activity"/>
    <property type="evidence" value="ECO:0007669"/>
    <property type="project" value="TreeGrafter"/>
</dbReference>
<dbReference type="GO" id="GO:0007052">
    <property type="term" value="P:mitotic spindle organization"/>
    <property type="evidence" value="ECO:0007669"/>
    <property type="project" value="TreeGrafter"/>
</dbReference>
<gene>
    <name evidence="8" type="ORF">PAN0_014d4982</name>
</gene>
<comment type="subcellular location">
    <subcellularLocation>
        <location evidence="2 7">Cytoplasm</location>
    </subcellularLocation>
</comment>
<dbReference type="Pfam" id="PF03095">
    <property type="entry name" value="PTPA"/>
    <property type="match status" value="1"/>
</dbReference>
<dbReference type="EC" id="5.2.1.8" evidence="7"/>
<dbReference type="RefSeq" id="XP_014655174.1">
    <property type="nucleotide sequence ID" value="XM_014799688.1"/>
</dbReference>
<evidence type="ECO:0000256" key="4">
    <source>
        <dbReference type="ARBA" id="ARBA00022490"/>
    </source>
</evidence>
<protein>
    <recommendedName>
        <fullName evidence="7">Serine/threonine-protein phosphatase 2A activator</fullName>
        <ecNumber evidence="7">5.2.1.8</ecNumber>
    </recommendedName>
    <alternativeName>
        <fullName evidence="7">Phosphotyrosyl phosphatase activator</fullName>
    </alternativeName>
</protein>
<dbReference type="GO" id="GO:0003755">
    <property type="term" value="F:peptidyl-prolyl cis-trans isomerase activity"/>
    <property type="evidence" value="ECO:0007669"/>
    <property type="project" value="UniProtKB-KW"/>
</dbReference>
<dbReference type="Gene3D" id="1.20.120.1150">
    <property type="match status" value="1"/>
</dbReference>
<evidence type="ECO:0000256" key="1">
    <source>
        <dbReference type="ARBA" id="ARBA00000971"/>
    </source>
</evidence>
<dbReference type="GO" id="GO:0005737">
    <property type="term" value="C:cytoplasm"/>
    <property type="evidence" value="ECO:0007669"/>
    <property type="project" value="UniProtKB-SubCell"/>
</dbReference>
<keyword evidence="6 7" id="KW-0413">Isomerase</keyword>
<evidence type="ECO:0000256" key="3">
    <source>
        <dbReference type="ARBA" id="ARBA00011019"/>
    </source>
</evidence>
<dbReference type="InterPro" id="IPR043170">
    <property type="entry name" value="PTPA_C_lid"/>
</dbReference>
<dbReference type="GeneID" id="26305824"/>
<name>A0A081CJB3_PSEA2</name>
<dbReference type="InterPro" id="IPR037218">
    <property type="entry name" value="PTPA_sf"/>
</dbReference>
<evidence type="ECO:0000256" key="6">
    <source>
        <dbReference type="ARBA" id="ARBA00023235"/>
    </source>
</evidence>
<comment type="similarity">
    <text evidence="3 7">Belongs to the PTPA-type PPIase family.</text>
</comment>
<proteinExistence type="inferred from homology"/>
<dbReference type="InterPro" id="IPR004327">
    <property type="entry name" value="Phstyr_phstse_ac"/>
</dbReference>
<dbReference type="GO" id="GO:0000159">
    <property type="term" value="C:protein phosphatase type 2A complex"/>
    <property type="evidence" value="ECO:0007669"/>
    <property type="project" value="TreeGrafter"/>
</dbReference>
<dbReference type="CDD" id="cd04087">
    <property type="entry name" value="PTPA"/>
    <property type="match status" value="1"/>
</dbReference>
<dbReference type="HOGENOM" id="CLU_030733_1_2_1"/>
<keyword evidence="4 7" id="KW-0963">Cytoplasm</keyword>
<dbReference type="OrthoDB" id="16120at2759"/>
<dbReference type="EMBL" id="DF830081">
    <property type="protein sequence ID" value="GAK66759.1"/>
    <property type="molecule type" value="Genomic_DNA"/>
</dbReference>
<accession>A0A081CJB3</accession>
<keyword evidence="9" id="KW-1185">Reference proteome</keyword>
<dbReference type="SUPFAM" id="SSF140984">
    <property type="entry name" value="PTPA-like"/>
    <property type="match status" value="2"/>
</dbReference>
<sequence length="486" mass="52291">MPMITPALRRAQASSSAPGLAASIASTATLTAQSLPPLPAIAHDAATLARIAPPIKQIHSEEDVHIWQQSEAYAIYTLFVQRICEACVGKPTRLPPPPAATAAKEGGVERLVRLLYELDSWTDSIEPHAKPQRFGNLAFRDWGARLTQRIEQLHHELLPSHLAGFAPELGAYLLDAFGSFTRIDYGSGHELAFFIWLSMLYRLGVFTDSTGGDVADPRTEEVLGLEVFPLYLLVVWRLQDRYGLEPAGSHGVWGLDDFHFLPYVIGAAQLRSQSALRPSHVNTVSAHTSILHDQLGSARDAATLISRALELPPSLLSGDEGVVVPNLYLSSLLRIQVLKRGPFHEHSPLLHDIASSVPNWIKLHSGMLKMYAAECLAKKVVVQHLPFGKVGLVWPDNPAPVAGQATVPPARGMALGGRQGNLGSLGVPTARQGASVPPARATGALGQALGLPRTVPPTRLPPSTTMRTPPAHAALPRPPQDRPSSS</sequence>
<dbReference type="AlphaFoldDB" id="A0A081CJB3"/>
<evidence type="ECO:0000313" key="9">
    <source>
        <dbReference type="Proteomes" id="UP000053758"/>
    </source>
</evidence>
<dbReference type="PANTHER" id="PTHR10012:SF0">
    <property type="entry name" value="SERINE_THREONINE-PROTEIN PHOSPHATASE 2A ACTIVATOR"/>
    <property type="match status" value="1"/>
</dbReference>
<dbReference type="PANTHER" id="PTHR10012">
    <property type="entry name" value="SERINE/THREONINE-PROTEIN PHOSPHATASE 2A REGULATORY SUBUNIT B"/>
    <property type="match status" value="1"/>
</dbReference>
<evidence type="ECO:0000313" key="8">
    <source>
        <dbReference type="EMBL" id="GAK66759.1"/>
    </source>
</evidence>
<comment type="catalytic activity">
    <reaction evidence="1 7">
        <text>[protein]-peptidylproline (omega=180) = [protein]-peptidylproline (omega=0)</text>
        <dbReference type="Rhea" id="RHEA:16237"/>
        <dbReference type="Rhea" id="RHEA-COMP:10747"/>
        <dbReference type="Rhea" id="RHEA-COMP:10748"/>
        <dbReference type="ChEBI" id="CHEBI:83833"/>
        <dbReference type="ChEBI" id="CHEBI:83834"/>
        <dbReference type="EC" id="5.2.1.8"/>
    </reaction>
</comment>